<dbReference type="GeneID" id="301685400"/>
<evidence type="ECO:0000313" key="1">
    <source>
        <dbReference type="EMBL" id="GCE96620.1"/>
    </source>
</evidence>
<proteinExistence type="predicted"/>
<name>A0A5M3TEU4_LIMPL</name>
<dbReference type="EMBL" id="BIMW01000206">
    <property type="protein sequence ID" value="GCE96620.1"/>
    <property type="molecule type" value="Genomic_DNA"/>
</dbReference>
<evidence type="ECO:0000313" key="2">
    <source>
        <dbReference type="Proteomes" id="UP000326169"/>
    </source>
</evidence>
<organism evidence="1 2">
    <name type="scientific">Limnospira platensis NIES-46</name>
    <dbReference type="NCBI Taxonomy" id="1236695"/>
    <lineage>
        <taxon>Bacteria</taxon>
        <taxon>Bacillati</taxon>
        <taxon>Cyanobacteriota</taxon>
        <taxon>Cyanophyceae</taxon>
        <taxon>Oscillatoriophycideae</taxon>
        <taxon>Oscillatoriales</taxon>
        <taxon>Sirenicapillariaceae</taxon>
        <taxon>Limnospira</taxon>
    </lineage>
</organism>
<dbReference type="Proteomes" id="UP000326169">
    <property type="component" value="Unassembled WGS sequence"/>
</dbReference>
<sequence>MASPVTLNGATLEHQLLEVIEQVQRIQLSATRNPNGATLVTAYTRNMATGAVAVSLTIPTDDVLDATDGSIDVEAIAVFVD</sequence>
<reference evidence="1 2" key="1">
    <citation type="journal article" date="2019" name="J Genomics">
        <title>The Draft Genome of a Hydrogen-producing Cyanobacterium, Arthrospira platensis NIES-46.</title>
        <authorList>
            <person name="Suzuki S."/>
            <person name="Yamaguchi H."/>
            <person name="Kawachi M."/>
        </authorList>
    </citation>
    <scope>NUCLEOTIDE SEQUENCE [LARGE SCALE GENOMIC DNA]</scope>
    <source>
        <strain evidence="1 2">NIES-46</strain>
    </source>
</reference>
<gene>
    <name evidence="1" type="ORF">NIES46_46920</name>
</gene>
<keyword evidence="2" id="KW-1185">Reference proteome</keyword>
<protein>
    <submittedName>
        <fullName evidence="1">Uncharacterized protein</fullName>
    </submittedName>
</protein>
<comment type="caution">
    <text evidence="1">The sequence shown here is derived from an EMBL/GenBank/DDBJ whole genome shotgun (WGS) entry which is preliminary data.</text>
</comment>
<accession>A0A5M3TEU4</accession>
<dbReference type="RefSeq" id="WP_035736356.1">
    <property type="nucleotide sequence ID" value="NZ_BIMW01000206.1"/>
</dbReference>